<reference evidence="2" key="1">
    <citation type="journal article" date="2023" name="bioRxiv">
        <title>Improved chromosome-level genome assembly for marigold (Tagetes erecta).</title>
        <authorList>
            <person name="Jiang F."/>
            <person name="Yuan L."/>
            <person name="Wang S."/>
            <person name="Wang H."/>
            <person name="Xu D."/>
            <person name="Wang A."/>
            <person name="Fan W."/>
        </authorList>
    </citation>
    <scope>NUCLEOTIDE SEQUENCE</scope>
    <source>
        <strain evidence="2">WSJ</strain>
        <tissue evidence="2">Leaf</tissue>
    </source>
</reference>
<dbReference type="AlphaFoldDB" id="A0AAD8LKN8"/>
<dbReference type="EMBL" id="JAUHHV010000001">
    <property type="protein sequence ID" value="KAK1440621.1"/>
    <property type="molecule type" value="Genomic_DNA"/>
</dbReference>
<comment type="caution">
    <text evidence="2">The sequence shown here is derived from an EMBL/GenBank/DDBJ whole genome shotgun (WGS) entry which is preliminary data.</text>
</comment>
<evidence type="ECO:0000313" key="3">
    <source>
        <dbReference type="Proteomes" id="UP001229421"/>
    </source>
</evidence>
<sequence length="207" mass="23939">MGKKRVTYDLNQDNKPPNHVTNNHHRHHHHHHRPHIHQKPKKIKPESRLLHTLNSHFKKLAKCRSKKVTSLSSHRASDSLEDNKQHHWFMGHGFDHDDAHDSDEGYMGAFGFDQELCLETLSFLEHVNNEDLFGWEGYVLIGPELSVSHNMVVVFEEDGLGYGSYIPDPVMNEDNNGDEGKYLVDVLELSSQEDMINEFLKVNLFVT</sequence>
<evidence type="ECO:0000313" key="2">
    <source>
        <dbReference type="EMBL" id="KAK1440621.1"/>
    </source>
</evidence>
<name>A0AAD8LKN8_TARER</name>
<protein>
    <submittedName>
        <fullName evidence="2">Uncharacterized protein</fullName>
    </submittedName>
</protein>
<dbReference type="Proteomes" id="UP001229421">
    <property type="component" value="Unassembled WGS sequence"/>
</dbReference>
<evidence type="ECO:0000256" key="1">
    <source>
        <dbReference type="SAM" id="MobiDB-lite"/>
    </source>
</evidence>
<organism evidence="2 3">
    <name type="scientific">Tagetes erecta</name>
    <name type="common">African marigold</name>
    <dbReference type="NCBI Taxonomy" id="13708"/>
    <lineage>
        <taxon>Eukaryota</taxon>
        <taxon>Viridiplantae</taxon>
        <taxon>Streptophyta</taxon>
        <taxon>Embryophyta</taxon>
        <taxon>Tracheophyta</taxon>
        <taxon>Spermatophyta</taxon>
        <taxon>Magnoliopsida</taxon>
        <taxon>eudicotyledons</taxon>
        <taxon>Gunneridae</taxon>
        <taxon>Pentapetalae</taxon>
        <taxon>asterids</taxon>
        <taxon>campanulids</taxon>
        <taxon>Asterales</taxon>
        <taxon>Asteraceae</taxon>
        <taxon>Asteroideae</taxon>
        <taxon>Heliantheae alliance</taxon>
        <taxon>Tageteae</taxon>
        <taxon>Tagetes</taxon>
    </lineage>
</organism>
<accession>A0AAD8LKN8</accession>
<feature type="region of interest" description="Disordered" evidence="1">
    <location>
        <begin position="1"/>
        <end position="41"/>
    </location>
</feature>
<feature type="compositionally biased region" description="Polar residues" evidence="1">
    <location>
        <begin position="9"/>
        <end position="21"/>
    </location>
</feature>
<feature type="compositionally biased region" description="Basic residues" evidence="1">
    <location>
        <begin position="22"/>
        <end position="41"/>
    </location>
</feature>
<gene>
    <name evidence="2" type="ORF">QVD17_06450</name>
</gene>
<keyword evidence="3" id="KW-1185">Reference proteome</keyword>
<proteinExistence type="predicted"/>